<feature type="transmembrane region" description="Helical" evidence="4">
    <location>
        <begin position="218"/>
        <end position="237"/>
    </location>
</feature>
<evidence type="ECO:0000256" key="3">
    <source>
        <dbReference type="SAM" id="MobiDB-lite"/>
    </source>
</evidence>
<organism evidence="6 7">
    <name type="scientific">Tetraodon nigroviridis</name>
    <name type="common">Spotted green pufferfish</name>
    <name type="synonym">Chelonodon nigroviridis</name>
    <dbReference type="NCBI Taxonomy" id="99883"/>
    <lineage>
        <taxon>Eukaryota</taxon>
        <taxon>Metazoa</taxon>
        <taxon>Chordata</taxon>
        <taxon>Craniata</taxon>
        <taxon>Vertebrata</taxon>
        <taxon>Euteleostomi</taxon>
        <taxon>Actinopterygii</taxon>
        <taxon>Neopterygii</taxon>
        <taxon>Teleostei</taxon>
        <taxon>Neoteleostei</taxon>
        <taxon>Acanthomorphata</taxon>
        <taxon>Eupercaria</taxon>
        <taxon>Tetraodontiformes</taxon>
        <taxon>Tetradontoidea</taxon>
        <taxon>Tetraodontidae</taxon>
        <taxon>Tetraodon</taxon>
    </lineage>
</organism>
<evidence type="ECO:0000313" key="7">
    <source>
        <dbReference type="Proteomes" id="UP000007303"/>
    </source>
</evidence>
<dbReference type="InterPro" id="IPR007110">
    <property type="entry name" value="Ig-like_dom"/>
</dbReference>
<keyword evidence="1" id="KW-1015">Disulfide bond</keyword>
<protein>
    <recommendedName>
        <fullName evidence="5">Ig-like domain-containing protein</fullName>
    </recommendedName>
</protein>
<dbReference type="InterPro" id="IPR013783">
    <property type="entry name" value="Ig-like_fold"/>
</dbReference>
<evidence type="ECO:0000259" key="5">
    <source>
        <dbReference type="PROSITE" id="PS50835"/>
    </source>
</evidence>
<evidence type="ECO:0000256" key="1">
    <source>
        <dbReference type="ARBA" id="ARBA00023157"/>
    </source>
</evidence>
<dbReference type="FunCoup" id="H3CLE1">
    <property type="interactions" value="664"/>
</dbReference>
<dbReference type="InterPro" id="IPR036179">
    <property type="entry name" value="Ig-like_dom_sf"/>
</dbReference>
<dbReference type="InterPro" id="IPR003599">
    <property type="entry name" value="Ig_sub"/>
</dbReference>
<keyword evidence="4" id="KW-1133">Transmembrane helix</keyword>
<dbReference type="SMART" id="SM00408">
    <property type="entry name" value="IGc2"/>
    <property type="match status" value="1"/>
</dbReference>
<keyword evidence="7" id="KW-1185">Reference proteome</keyword>
<reference evidence="6" key="3">
    <citation type="submission" date="2025-09" db="UniProtKB">
        <authorList>
            <consortium name="Ensembl"/>
        </authorList>
    </citation>
    <scope>IDENTIFICATION</scope>
</reference>
<dbReference type="STRING" id="99883.ENSTNIP00000009070"/>
<dbReference type="Pfam" id="PF13895">
    <property type="entry name" value="Ig_2"/>
    <property type="match status" value="1"/>
</dbReference>
<feature type="domain" description="Ig-like" evidence="5">
    <location>
        <begin position="17"/>
        <end position="91"/>
    </location>
</feature>
<reference evidence="6" key="2">
    <citation type="submission" date="2025-08" db="UniProtKB">
        <authorList>
            <consortium name="Ensembl"/>
        </authorList>
    </citation>
    <scope>IDENTIFICATION</scope>
</reference>
<evidence type="ECO:0000256" key="2">
    <source>
        <dbReference type="ARBA" id="ARBA00023319"/>
    </source>
</evidence>
<keyword evidence="2" id="KW-0393">Immunoglobulin domain</keyword>
<feature type="region of interest" description="Disordered" evidence="3">
    <location>
        <begin position="244"/>
        <end position="283"/>
    </location>
</feature>
<dbReference type="FunFam" id="2.60.40.10:FF:000032">
    <property type="entry name" value="palladin isoform X1"/>
    <property type="match status" value="1"/>
</dbReference>
<dbReference type="HOGENOM" id="CLU_983415_0_0_1"/>
<dbReference type="PANTHER" id="PTHR46013">
    <property type="entry name" value="VASCULAR CELL ADHESION MOLECULE 1"/>
    <property type="match status" value="1"/>
</dbReference>
<dbReference type="InterPro" id="IPR003598">
    <property type="entry name" value="Ig_sub2"/>
</dbReference>
<keyword evidence="4" id="KW-0812">Transmembrane</keyword>
<dbReference type="GeneTree" id="ENSGT01010000222294"/>
<feature type="domain" description="Ig-like" evidence="5">
    <location>
        <begin position="128"/>
        <end position="208"/>
    </location>
</feature>
<dbReference type="PROSITE" id="PS50835">
    <property type="entry name" value="IG_LIKE"/>
    <property type="match status" value="2"/>
</dbReference>
<dbReference type="Ensembl" id="ENSTNIT00000009241.1">
    <property type="protein sequence ID" value="ENSTNIP00000009070.1"/>
    <property type="gene ID" value="ENSTNIG00000006310.1"/>
</dbReference>
<evidence type="ECO:0000256" key="4">
    <source>
        <dbReference type="SAM" id="Phobius"/>
    </source>
</evidence>
<name>H3CLE1_TETNG</name>
<reference evidence="7" key="1">
    <citation type="journal article" date="2004" name="Nature">
        <title>Genome duplication in the teleost fish Tetraodon nigroviridis reveals the early vertebrate proto-karyotype.</title>
        <authorList>
            <person name="Jaillon O."/>
            <person name="Aury J.-M."/>
            <person name="Brunet F."/>
            <person name="Petit J.-L."/>
            <person name="Stange-Thomann N."/>
            <person name="Mauceli E."/>
            <person name="Bouneau L."/>
            <person name="Fischer C."/>
            <person name="Ozouf-Costaz C."/>
            <person name="Bernot A."/>
            <person name="Nicaud S."/>
            <person name="Jaffe D."/>
            <person name="Fisher S."/>
            <person name="Lutfalla G."/>
            <person name="Dossat C."/>
            <person name="Segurens B."/>
            <person name="Dasilva C."/>
            <person name="Salanoubat M."/>
            <person name="Levy M."/>
            <person name="Boudet N."/>
            <person name="Castellano S."/>
            <person name="Anthouard V."/>
            <person name="Jubin C."/>
            <person name="Castelli V."/>
            <person name="Katinka M."/>
            <person name="Vacherie B."/>
            <person name="Biemont C."/>
            <person name="Skalli Z."/>
            <person name="Cattolico L."/>
            <person name="Poulain J."/>
            <person name="De Berardinis V."/>
            <person name="Cruaud C."/>
            <person name="Duprat S."/>
            <person name="Brottier P."/>
            <person name="Coutanceau J.-P."/>
            <person name="Gouzy J."/>
            <person name="Parra G."/>
            <person name="Lardier G."/>
            <person name="Chapple C."/>
            <person name="McKernan K.J."/>
            <person name="McEwan P."/>
            <person name="Bosak S."/>
            <person name="Kellis M."/>
            <person name="Volff J.-N."/>
            <person name="Guigo R."/>
            <person name="Zody M.C."/>
            <person name="Mesirov J."/>
            <person name="Lindblad-Toh K."/>
            <person name="Birren B."/>
            <person name="Nusbaum C."/>
            <person name="Kahn D."/>
            <person name="Robinson-Rechavi M."/>
            <person name="Laudet V."/>
            <person name="Schachter V."/>
            <person name="Quetier F."/>
            <person name="Saurin W."/>
            <person name="Scarpelli C."/>
            <person name="Wincker P."/>
            <person name="Lander E.S."/>
            <person name="Weissenbach J."/>
            <person name="Roest Crollius H."/>
        </authorList>
    </citation>
    <scope>NUCLEOTIDE SEQUENCE [LARGE SCALE GENOMIC DNA]</scope>
</reference>
<dbReference type="Gene3D" id="2.60.40.10">
    <property type="entry name" value="Immunoglobulins"/>
    <property type="match status" value="2"/>
</dbReference>
<evidence type="ECO:0000313" key="6">
    <source>
        <dbReference type="Ensembl" id="ENSTNIP00000009070.1"/>
    </source>
</evidence>
<dbReference type="InParanoid" id="H3CLE1"/>
<sequence length="283" mass="31264">MSAAVSMVTRVLVDDDPELQIHVRRETADQSRNQTELTCVSQCGDSLQSSYIWYRNDETLGGQTQRKLVLQSTDATGRYSCALSAHQRFRSPPVCEFSSLCLTEIMDLISESEPSHRFLLPADAPEGPSVSASPSAEVEEGSSVTLSCSSDANPAANYSWFKDGEETPKSSEQNFAITNVRAEDAGTYSCRVRNLLGHSQSTVEVTVVTGVSLTVMNIVRLVFTISGPAVSLLWCLWMRRKRRQKSTDGSGDQVEMEQMDPQPDYENLRGTSEAPEQEEHSRP</sequence>
<dbReference type="SMART" id="SM00409">
    <property type="entry name" value="IG"/>
    <property type="match status" value="1"/>
</dbReference>
<dbReference type="Proteomes" id="UP000007303">
    <property type="component" value="Unassembled WGS sequence"/>
</dbReference>
<dbReference type="PANTHER" id="PTHR46013:SF4">
    <property type="entry name" value="B-CELL RECEPTOR CD22-RELATED"/>
    <property type="match status" value="1"/>
</dbReference>
<dbReference type="SUPFAM" id="SSF48726">
    <property type="entry name" value="Immunoglobulin"/>
    <property type="match status" value="1"/>
</dbReference>
<dbReference type="OMA" id="EQNFAIT"/>
<proteinExistence type="predicted"/>
<keyword evidence="4" id="KW-0472">Membrane</keyword>
<accession>H3CLE1</accession>
<dbReference type="CDD" id="cd00096">
    <property type="entry name" value="Ig"/>
    <property type="match status" value="1"/>
</dbReference>
<dbReference type="AlphaFoldDB" id="H3CLE1"/>